<gene>
    <name evidence="1" type="ORF">K8V07_15385</name>
</gene>
<dbReference type="Proteomes" id="UP000747074">
    <property type="component" value="Unassembled WGS sequence"/>
</dbReference>
<comment type="caution">
    <text evidence="1">The sequence shown here is derived from an EMBL/GenBank/DDBJ whole genome shotgun (WGS) entry which is preliminary data.</text>
</comment>
<name>A0A921LI28_9BACE</name>
<sequence>MTETEKQQIVSIVLQSLKTNSLTIEQLTSIDELPDDAYIEISGGCKISCRYLKELFQSYLPGVDILCSYGDRVDAVICQSFFTKELKKCIQPILLTEEEFEDLKKKDENATYFVYEEE</sequence>
<proteinExistence type="predicted"/>
<dbReference type="EMBL" id="DYVL01000176">
    <property type="protein sequence ID" value="HJG13295.1"/>
    <property type="molecule type" value="Genomic_DNA"/>
</dbReference>
<evidence type="ECO:0000313" key="2">
    <source>
        <dbReference type="Proteomes" id="UP000747074"/>
    </source>
</evidence>
<organism evidence="1 2">
    <name type="scientific">Bacteroides xylanisolvens</name>
    <dbReference type="NCBI Taxonomy" id="371601"/>
    <lineage>
        <taxon>Bacteria</taxon>
        <taxon>Pseudomonadati</taxon>
        <taxon>Bacteroidota</taxon>
        <taxon>Bacteroidia</taxon>
        <taxon>Bacteroidales</taxon>
        <taxon>Bacteroidaceae</taxon>
        <taxon>Bacteroides</taxon>
    </lineage>
</organism>
<evidence type="ECO:0000313" key="1">
    <source>
        <dbReference type="EMBL" id="HJG13295.1"/>
    </source>
</evidence>
<reference evidence="1" key="1">
    <citation type="journal article" date="2021" name="PeerJ">
        <title>Extensive microbial diversity within the chicken gut microbiome revealed by metagenomics and culture.</title>
        <authorList>
            <person name="Gilroy R."/>
            <person name="Ravi A."/>
            <person name="Getino M."/>
            <person name="Pursley I."/>
            <person name="Horton D.L."/>
            <person name="Alikhan N.F."/>
            <person name="Baker D."/>
            <person name="Gharbi K."/>
            <person name="Hall N."/>
            <person name="Watson M."/>
            <person name="Adriaenssens E.M."/>
            <person name="Foster-Nyarko E."/>
            <person name="Jarju S."/>
            <person name="Secka A."/>
            <person name="Antonio M."/>
            <person name="Oren A."/>
            <person name="Chaudhuri R.R."/>
            <person name="La Ragione R."/>
            <person name="Hildebrand F."/>
            <person name="Pallen M.J."/>
        </authorList>
    </citation>
    <scope>NUCLEOTIDE SEQUENCE</scope>
    <source>
        <strain evidence="1">CHK154-13316</strain>
    </source>
</reference>
<reference evidence="1" key="2">
    <citation type="submission" date="2021-09" db="EMBL/GenBank/DDBJ databases">
        <authorList>
            <person name="Gilroy R."/>
        </authorList>
    </citation>
    <scope>NUCLEOTIDE SEQUENCE</scope>
    <source>
        <strain evidence="1">CHK154-13316</strain>
    </source>
</reference>
<dbReference type="AlphaFoldDB" id="A0A921LI28"/>
<protein>
    <submittedName>
        <fullName evidence="1">Uncharacterized protein</fullName>
    </submittedName>
</protein>
<accession>A0A921LI28</accession>